<dbReference type="Proteomes" id="UP001595821">
    <property type="component" value="Unassembled WGS sequence"/>
</dbReference>
<accession>A0ABD5NX77</accession>
<dbReference type="PANTHER" id="PTHR34236:SF1">
    <property type="entry name" value="DIMETHYL SULFOXIDE REDUCTASE TRANSCRIPTIONAL ACTIVATOR"/>
    <property type="match status" value="1"/>
</dbReference>
<dbReference type="Gene3D" id="1.10.10.10">
    <property type="entry name" value="Winged helix-like DNA-binding domain superfamily/Winged helix DNA-binding domain"/>
    <property type="match status" value="1"/>
</dbReference>
<feature type="domain" description="HTH bat-type" evidence="3">
    <location>
        <begin position="156"/>
        <end position="207"/>
    </location>
</feature>
<evidence type="ECO:0000256" key="2">
    <source>
        <dbReference type="ARBA" id="ARBA00023163"/>
    </source>
</evidence>
<evidence type="ECO:0000313" key="5">
    <source>
        <dbReference type="EMBL" id="MFC4246537.1"/>
    </source>
</evidence>
<evidence type="ECO:0000259" key="4">
    <source>
        <dbReference type="Pfam" id="PF15915"/>
    </source>
</evidence>
<evidence type="ECO:0000256" key="1">
    <source>
        <dbReference type="ARBA" id="ARBA00023015"/>
    </source>
</evidence>
<proteinExistence type="predicted"/>
<dbReference type="InterPro" id="IPR007050">
    <property type="entry name" value="HTH_bacterioopsin"/>
</dbReference>
<feature type="domain" description="Bacterioopsin transcriptional activator GAF and HTH associated" evidence="4">
    <location>
        <begin position="20"/>
        <end position="150"/>
    </location>
</feature>
<dbReference type="RefSeq" id="WP_246966827.1">
    <property type="nucleotide sequence ID" value="NZ_CP095397.1"/>
</dbReference>
<sequence length="224" mass="24852">MSVIASVEIPAEEFLLDAPLNPEQDVELTVETMVPTGEDVVPYLWVPAHLERALLEVLRDRRSITTVSVVDEVDGYALVRLEWDGHTNGVLTSVQQTDAIVTAAVGTAERWTFRLRFPSYEELSTFYTACLDNDVPVELVQLHEAVGPDADHRFGLTRPQREIVVAAYEAGYFDVPRKTTLVELGERLEISDSTVSQRLRRGLASLIDATLLVDSPQSEADATD</sequence>
<dbReference type="AlphaFoldDB" id="A0ABD5NX77"/>
<dbReference type="PANTHER" id="PTHR34236">
    <property type="entry name" value="DIMETHYL SULFOXIDE REDUCTASE TRANSCRIPTIONAL ACTIVATOR"/>
    <property type="match status" value="1"/>
</dbReference>
<keyword evidence="2" id="KW-0804">Transcription</keyword>
<protein>
    <submittedName>
        <fullName evidence="5">Helix-turn-helix domain-containing protein</fullName>
    </submittedName>
</protein>
<name>A0ABD5NX77_9EURY</name>
<reference evidence="5 6" key="1">
    <citation type="journal article" date="2014" name="Int. J. Syst. Evol. Microbiol.">
        <title>Complete genome sequence of Corynebacterium casei LMG S-19264T (=DSM 44701T), isolated from a smear-ripened cheese.</title>
        <authorList>
            <consortium name="US DOE Joint Genome Institute (JGI-PGF)"/>
            <person name="Walter F."/>
            <person name="Albersmeier A."/>
            <person name="Kalinowski J."/>
            <person name="Ruckert C."/>
        </authorList>
    </citation>
    <scope>NUCLEOTIDE SEQUENCE [LARGE SCALE GENOMIC DNA]</scope>
    <source>
        <strain evidence="5 6">IBRC-M 10912</strain>
    </source>
</reference>
<comment type="caution">
    <text evidence="5">The sequence shown here is derived from an EMBL/GenBank/DDBJ whole genome shotgun (WGS) entry which is preliminary data.</text>
</comment>
<dbReference type="Pfam" id="PF04967">
    <property type="entry name" value="HTH_10"/>
    <property type="match status" value="1"/>
</dbReference>
<gene>
    <name evidence="5" type="ORF">ACFOZ7_05935</name>
</gene>
<dbReference type="EMBL" id="JBHSDJ010000013">
    <property type="protein sequence ID" value="MFC4246537.1"/>
    <property type="molecule type" value="Genomic_DNA"/>
</dbReference>
<dbReference type="GeneID" id="71854682"/>
<evidence type="ECO:0000313" key="6">
    <source>
        <dbReference type="Proteomes" id="UP001595821"/>
    </source>
</evidence>
<evidence type="ECO:0000259" key="3">
    <source>
        <dbReference type="Pfam" id="PF04967"/>
    </source>
</evidence>
<keyword evidence="1" id="KW-0805">Transcription regulation</keyword>
<organism evidence="5 6">
    <name type="scientific">Natribaculum luteum</name>
    <dbReference type="NCBI Taxonomy" id="1586232"/>
    <lineage>
        <taxon>Archaea</taxon>
        <taxon>Methanobacteriati</taxon>
        <taxon>Methanobacteriota</taxon>
        <taxon>Stenosarchaea group</taxon>
        <taxon>Halobacteria</taxon>
        <taxon>Halobacteriales</taxon>
        <taxon>Natrialbaceae</taxon>
        <taxon>Natribaculum</taxon>
    </lineage>
</organism>
<dbReference type="InterPro" id="IPR031803">
    <property type="entry name" value="BAT_GAF/HTH-assoc"/>
</dbReference>
<dbReference type="Pfam" id="PF15915">
    <property type="entry name" value="BAT"/>
    <property type="match status" value="1"/>
</dbReference>
<dbReference type="InterPro" id="IPR036388">
    <property type="entry name" value="WH-like_DNA-bd_sf"/>
</dbReference>